<dbReference type="RefSeq" id="WP_092191497.1">
    <property type="nucleotide sequence ID" value="NZ_FOTO01000005.1"/>
</dbReference>
<dbReference type="AlphaFoldDB" id="A0A8G2C2N7"/>
<dbReference type="EMBL" id="FOTO01000005">
    <property type="protein sequence ID" value="SFL69591.1"/>
    <property type="molecule type" value="Genomic_DNA"/>
</dbReference>
<reference evidence="2 3" key="1">
    <citation type="submission" date="2016-10" db="EMBL/GenBank/DDBJ databases">
        <authorList>
            <person name="Varghese N."/>
            <person name="Submissions S."/>
        </authorList>
    </citation>
    <scope>NUCLEOTIDE SEQUENCE [LARGE SCALE GENOMIC DNA]</scope>
    <source>
        <strain evidence="2 3">DSM 1741</strain>
    </source>
</reference>
<evidence type="ECO:0000313" key="3">
    <source>
        <dbReference type="Proteomes" id="UP000199581"/>
    </source>
</evidence>
<organism evidence="2 3">
    <name type="scientific">Desulfomicrobium norvegicum (strain DSM 1741 / NCIMB 8310)</name>
    <name type="common">Desulfovibrio baculatus (strain Norway 4)</name>
    <name type="synonym">Desulfovibrio desulfuricans (strain Norway 4)</name>
    <dbReference type="NCBI Taxonomy" id="52561"/>
    <lineage>
        <taxon>Bacteria</taxon>
        <taxon>Pseudomonadati</taxon>
        <taxon>Thermodesulfobacteriota</taxon>
        <taxon>Desulfovibrionia</taxon>
        <taxon>Desulfovibrionales</taxon>
        <taxon>Desulfomicrobiaceae</taxon>
        <taxon>Desulfomicrobium</taxon>
    </lineage>
</organism>
<name>A0A8G2C2N7_DESNO</name>
<accession>A0A8G2C2N7</accession>
<proteinExistence type="inferred from homology"/>
<evidence type="ECO:0000313" key="2">
    <source>
        <dbReference type="EMBL" id="SFL69591.1"/>
    </source>
</evidence>
<sequence length="99" mass="11135">MRLFTDREFRNEPGKIREALATQEVVMTSRGKPYAVLLPVHDSNDIEEVLLLARRIRAQMALSAVRRKAAQSGLDKISEAEIDAEISDVRAKRGRSDAE</sequence>
<keyword evidence="3" id="KW-1185">Reference proteome</keyword>
<dbReference type="InterPro" id="IPR036165">
    <property type="entry name" value="YefM-like_sf"/>
</dbReference>
<comment type="similarity">
    <text evidence="1">Belongs to the phD/YefM antitoxin family.</text>
</comment>
<dbReference type="SUPFAM" id="SSF143120">
    <property type="entry name" value="YefM-like"/>
    <property type="match status" value="1"/>
</dbReference>
<gene>
    <name evidence="2" type="ORF">SAMN05421830_10518</name>
</gene>
<comment type="caution">
    <text evidence="2">The sequence shown here is derived from an EMBL/GenBank/DDBJ whole genome shotgun (WGS) entry which is preliminary data.</text>
</comment>
<protein>
    <submittedName>
        <fullName evidence="2">Prevent-host-death family protein</fullName>
    </submittedName>
</protein>
<dbReference type="Proteomes" id="UP000199581">
    <property type="component" value="Unassembled WGS sequence"/>
</dbReference>
<dbReference type="NCBIfam" id="TIGR01552">
    <property type="entry name" value="phd_fam"/>
    <property type="match status" value="1"/>
</dbReference>
<dbReference type="OrthoDB" id="5471694at2"/>
<evidence type="ECO:0000256" key="1">
    <source>
        <dbReference type="ARBA" id="ARBA00009981"/>
    </source>
</evidence>